<dbReference type="EMBL" id="CP002503">
    <property type="protein sequence ID" value="AET41131.1"/>
    <property type="molecule type" value="Genomic_DNA"/>
</dbReference>
<evidence type="ECO:0000256" key="6">
    <source>
        <dbReference type="ARBA" id="ARBA00022438"/>
    </source>
</evidence>
<dbReference type="HOGENOM" id="CLU_011781_2_6_1"/>
<dbReference type="eggNOG" id="KOG2413">
    <property type="taxonomic scope" value="Eukaryota"/>
</dbReference>
<dbReference type="AlphaFoldDB" id="G8JWB6"/>
<gene>
    <name evidence="18" type="ordered locus">Ecym_7293</name>
</gene>
<keyword evidence="6" id="KW-0031">Aminopeptidase</keyword>
<dbReference type="FunCoup" id="G8JWB6">
    <property type="interactions" value="371"/>
</dbReference>
<evidence type="ECO:0000256" key="13">
    <source>
        <dbReference type="SAM" id="Coils"/>
    </source>
</evidence>
<dbReference type="STRING" id="931890.G8JWB6"/>
<comment type="catalytic activity">
    <reaction evidence="1">
        <text>Release of any N-terminal amino acid, including proline, that is linked to proline, even from a dipeptide or tripeptide.</text>
        <dbReference type="EC" id="3.4.11.9"/>
    </reaction>
</comment>
<evidence type="ECO:0000256" key="7">
    <source>
        <dbReference type="ARBA" id="ARBA00022490"/>
    </source>
</evidence>
<evidence type="ECO:0000259" key="15">
    <source>
        <dbReference type="Pfam" id="PF00557"/>
    </source>
</evidence>
<evidence type="ECO:0000256" key="5">
    <source>
        <dbReference type="ARBA" id="ARBA00012574"/>
    </source>
</evidence>
<keyword evidence="8" id="KW-0645">Protease</keyword>
<organism evidence="18 19">
    <name type="scientific">Eremothecium cymbalariae (strain CBS 270.75 / DBVPG 7215 / KCTC 17166 / NRRL Y-17582)</name>
    <name type="common">Yeast</name>
    <dbReference type="NCBI Taxonomy" id="931890"/>
    <lineage>
        <taxon>Eukaryota</taxon>
        <taxon>Fungi</taxon>
        <taxon>Dikarya</taxon>
        <taxon>Ascomycota</taxon>
        <taxon>Saccharomycotina</taxon>
        <taxon>Saccharomycetes</taxon>
        <taxon>Saccharomycetales</taxon>
        <taxon>Saccharomycetaceae</taxon>
        <taxon>Eremothecium</taxon>
    </lineage>
</organism>
<dbReference type="PANTHER" id="PTHR43763:SF6">
    <property type="entry name" value="XAA-PRO AMINOPEPTIDASE 1"/>
    <property type="match status" value="1"/>
</dbReference>
<feature type="domain" description="Creatinase N-terminal" evidence="16">
    <location>
        <begin position="97"/>
        <end position="247"/>
    </location>
</feature>
<keyword evidence="13" id="KW-0175">Coiled coil</keyword>
<evidence type="ECO:0000259" key="16">
    <source>
        <dbReference type="Pfam" id="PF01321"/>
    </source>
</evidence>
<dbReference type="Pfam" id="PF00557">
    <property type="entry name" value="Peptidase_M24"/>
    <property type="match status" value="1"/>
</dbReference>
<evidence type="ECO:0000259" key="17">
    <source>
        <dbReference type="Pfam" id="PF16188"/>
    </source>
</evidence>
<dbReference type="GO" id="GO:0000122">
    <property type="term" value="P:negative regulation of transcription by RNA polymerase II"/>
    <property type="evidence" value="ECO:0007669"/>
    <property type="project" value="EnsemblFungi"/>
</dbReference>
<dbReference type="InterPro" id="IPR032416">
    <property type="entry name" value="Peptidase_M24_C"/>
</dbReference>
<evidence type="ECO:0000256" key="14">
    <source>
        <dbReference type="SAM" id="MobiDB-lite"/>
    </source>
</evidence>
<dbReference type="KEGG" id="erc:Ecym_7293"/>
<comment type="similarity">
    <text evidence="4 12">Belongs to the peptidase M24B family.</text>
</comment>
<dbReference type="InterPro" id="IPR001131">
    <property type="entry name" value="Peptidase_M24B_aminopep-P_CS"/>
</dbReference>
<evidence type="ECO:0000313" key="18">
    <source>
        <dbReference type="EMBL" id="AET41131.1"/>
    </source>
</evidence>
<dbReference type="InterPro" id="IPR029149">
    <property type="entry name" value="Creatin/AminoP/Spt16_N"/>
</dbReference>
<keyword evidence="7" id="KW-0963">Cytoplasm</keyword>
<dbReference type="GO" id="GO:0071281">
    <property type="term" value="P:cellular response to iron ion"/>
    <property type="evidence" value="ECO:0007669"/>
    <property type="project" value="EnsemblFungi"/>
</dbReference>
<feature type="coiled-coil region" evidence="13">
    <location>
        <begin position="422"/>
        <end position="472"/>
    </location>
</feature>
<dbReference type="Pfam" id="PF16189">
    <property type="entry name" value="Creatinase_N_2"/>
    <property type="match status" value="1"/>
</dbReference>
<evidence type="ECO:0000256" key="2">
    <source>
        <dbReference type="ARBA" id="ARBA00001936"/>
    </source>
</evidence>
<feature type="domain" description="Peptidase M24" evidence="15">
    <location>
        <begin position="435"/>
        <end position="651"/>
    </location>
</feature>
<dbReference type="Gene3D" id="3.90.230.10">
    <property type="entry name" value="Creatinase/methionine aminopeptidase superfamily"/>
    <property type="match status" value="1"/>
</dbReference>
<dbReference type="PANTHER" id="PTHR43763">
    <property type="entry name" value="XAA-PRO AMINOPEPTIDASE 1"/>
    <property type="match status" value="1"/>
</dbReference>
<dbReference type="Pfam" id="PF01321">
    <property type="entry name" value="Creatinase_N"/>
    <property type="match status" value="1"/>
</dbReference>
<dbReference type="OrthoDB" id="9995434at2759"/>
<proteinExistence type="inferred from homology"/>
<dbReference type="InterPro" id="IPR000994">
    <property type="entry name" value="Pept_M24"/>
</dbReference>
<dbReference type="Gene3D" id="3.40.350.10">
    <property type="entry name" value="Creatinase/prolidase N-terminal domain"/>
    <property type="match status" value="2"/>
</dbReference>
<dbReference type="EC" id="3.4.11.9" evidence="5"/>
<dbReference type="InterPro" id="IPR036005">
    <property type="entry name" value="Creatinase/aminopeptidase-like"/>
</dbReference>
<dbReference type="InterPro" id="IPR000587">
    <property type="entry name" value="Creatinase_N"/>
</dbReference>
<dbReference type="GO" id="GO:0005829">
    <property type="term" value="C:cytosol"/>
    <property type="evidence" value="ECO:0007669"/>
    <property type="project" value="EnsemblFungi"/>
</dbReference>
<dbReference type="OMA" id="EPGMILS"/>
<evidence type="ECO:0000256" key="8">
    <source>
        <dbReference type="ARBA" id="ARBA00022670"/>
    </source>
</evidence>
<protein>
    <recommendedName>
        <fullName evidence="5">Xaa-Pro aminopeptidase</fullName>
        <ecNumber evidence="5">3.4.11.9</ecNumber>
    </recommendedName>
</protein>
<evidence type="ECO:0000256" key="4">
    <source>
        <dbReference type="ARBA" id="ARBA00008766"/>
    </source>
</evidence>
<dbReference type="InParanoid" id="G8JWB6"/>
<feature type="domain" description="Peptidase M24 C-terminal" evidence="17">
    <location>
        <begin position="662"/>
        <end position="724"/>
    </location>
</feature>
<keyword evidence="9 12" id="KW-0479">Metal-binding</keyword>
<evidence type="ECO:0000256" key="10">
    <source>
        <dbReference type="ARBA" id="ARBA00022801"/>
    </source>
</evidence>
<dbReference type="GeneID" id="11469534"/>
<dbReference type="PROSITE" id="PS00491">
    <property type="entry name" value="PROLINE_PEPTIDASE"/>
    <property type="match status" value="1"/>
</dbReference>
<evidence type="ECO:0000256" key="3">
    <source>
        <dbReference type="ARBA" id="ARBA00004496"/>
    </source>
</evidence>
<reference evidence="19" key="1">
    <citation type="journal article" date="2012" name="G3 (Bethesda)">
        <title>Pichia sorbitophila, an interspecies yeast hybrid reveals early steps of genome resolution following polyploidization.</title>
        <authorList>
            <person name="Leh Louis V."/>
            <person name="Despons L."/>
            <person name="Friedrich A."/>
            <person name="Martin T."/>
            <person name="Durrens P."/>
            <person name="Casaregola S."/>
            <person name="Neuveglise C."/>
            <person name="Fairhead C."/>
            <person name="Marck C."/>
            <person name="Cruz J.A."/>
            <person name="Straub M.L."/>
            <person name="Kugler V."/>
            <person name="Sacerdot C."/>
            <person name="Uzunov Z."/>
            <person name="Thierry A."/>
            <person name="Weiss S."/>
            <person name="Bleykasten C."/>
            <person name="De Montigny J."/>
            <person name="Jacques N."/>
            <person name="Jung P."/>
            <person name="Lemaire M."/>
            <person name="Mallet S."/>
            <person name="Morel G."/>
            <person name="Richard G.F."/>
            <person name="Sarkar A."/>
            <person name="Savel G."/>
            <person name="Schacherer J."/>
            <person name="Seret M.L."/>
            <person name="Talla E."/>
            <person name="Samson G."/>
            <person name="Jubin C."/>
            <person name="Poulain J."/>
            <person name="Vacherie B."/>
            <person name="Barbe V."/>
            <person name="Pelletier E."/>
            <person name="Sherman D.J."/>
            <person name="Westhof E."/>
            <person name="Weissenbach J."/>
            <person name="Baret P.V."/>
            <person name="Wincker P."/>
            <person name="Gaillardin C."/>
            <person name="Dujon B."/>
            <person name="Souciet J.L."/>
        </authorList>
    </citation>
    <scope>NUCLEOTIDE SEQUENCE [LARGE SCALE GENOMIC DNA]</scope>
    <source>
        <strain evidence="19">CBS 270.75 / DBVPG 7215 / KCTC 17166 / NRRL Y-17582</strain>
    </source>
</reference>
<evidence type="ECO:0000256" key="11">
    <source>
        <dbReference type="ARBA" id="ARBA00023211"/>
    </source>
</evidence>
<dbReference type="Proteomes" id="UP000006790">
    <property type="component" value="Chromosome 7"/>
</dbReference>
<name>G8JWB6_ERECY</name>
<keyword evidence="19" id="KW-1185">Reference proteome</keyword>
<dbReference type="Pfam" id="PF16188">
    <property type="entry name" value="Peptidase_M24_C"/>
    <property type="match status" value="1"/>
</dbReference>
<dbReference type="RefSeq" id="XP_003647948.1">
    <property type="nucleotide sequence ID" value="XM_003647900.1"/>
</dbReference>
<dbReference type="GO" id="GO:0006508">
    <property type="term" value="P:proteolysis"/>
    <property type="evidence" value="ECO:0007669"/>
    <property type="project" value="UniProtKB-KW"/>
</dbReference>
<dbReference type="InterPro" id="IPR033740">
    <property type="entry name" value="Pept_M24B"/>
</dbReference>
<keyword evidence="10" id="KW-0378">Hydrolase</keyword>
<comment type="cofactor">
    <cofactor evidence="2">
        <name>Mn(2+)</name>
        <dbReference type="ChEBI" id="CHEBI:29035"/>
    </cofactor>
</comment>
<comment type="subcellular location">
    <subcellularLocation>
        <location evidence="3">Cytoplasm</location>
    </subcellularLocation>
</comment>
<feature type="compositionally biased region" description="Low complexity" evidence="14">
    <location>
        <begin position="61"/>
        <end position="87"/>
    </location>
</feature>
<keyword evidence="11" id="KW-0464">Manganese</keyword>
<feature type="region of interest" description="Disordered" evidence="14">
    <location>
        <begin position="60"/>
        <end position="87"/>
    </location>
</feature>
<dbReference type="CDD" id="cd01085">
    <property type="entry name" value="APP"/>
    <property type="match status" value="1"/>
</dbReference>
<dbReference type="GO" id="GO:0046872">
    <property type="term" value="F:metal ion binding"/>
    <property type="evidence" value="ECO:0007669"/>
    <property type="project" value="UniProtKB-KW"/>
</dbReference>
<dbReference type="FunFam" id="3.40.350.10:FF:000015">
    <property type="entry name" value="Xaa-Pro aminopeptidase app-1"/>
    <property type="match status" value="1"/>
</dbReference>
<dbReference type="FunFam" id="3.90.230.10:FF:000007">
    <property type="entry name" value="Xaa-Pro aminopeptidase P"/>
    <property type="match status" value="1"/>
</dbReference>
<accession>G8JWB6</accession>
<dbReference type="SUPFAM" id="SSF53092">
    <property type="entry name" value="Creatinase/prolidase N-terminal domain"/>
    <property type="match status" value="1"/>
</dbReference>
<dbReference type="MEROPS" id="M24.A10"/>
<dbReference type="InterPro" id="IPR050422">
    <property type="entry name" value="X-Pro_aminopeptidase_P"/>
</dbReference>
<dbReference type="GO" id="GO:0070006">
    <property type="term" value="F:metalloaminopeptidase activity"/>
    <property type="evidence" value="ECO:0007669"/>
    <property type="project" value="InterPro"/>
</dbReference>
<evidence type="ECO:0000256" key="1">
    <source>
        <dbReference type="ARBA" id="ARBA00001424"/>
    </source>
</evidence>
<sequence length="724" mass="81481">MTTRSLNIKPSMGSMKAVSAMGTAVTQGEVKPFKPCANCNCTPGQLWRQGRRTSQFLKQISNSRRASGVSGSRGGSNESVYSSDSISQSRSISTTERLVALRKEMAKHDLGCYVIPSEDEHQSEYVADSDKRRGFVSGFTGSTGVACVTRNMLNFNEDAPDGKAVLSTDGRYFNQAAQELDQNWSLIREGEDSLDWSQWCVNEAYDMSLSLGGKTVRIGVDPRLISYSKVTSFRKQIDNKLKGCSGVSVELVPLVVNLVDVIWDSFEKKPERDLKPLLFLEYAFSGKSYKEKREELMKYMKQSYPECEALCVVALDEICWLLNLRGMDIEYNPVFYSYLLLDGNSTTLFTDNPLSAEISAYLKDNGLTVKPYGEVWNSLKNTAAVYAENSRSLLVSSFSSWEVIRNLESARYVRAQSPIQILKAVKNEIEIKNARHAQLKEAVCLIQYFSWLEEEVVRKEKLIDEYKAAQKLLEIRKTQKNFKGNSFSTISATGANASVIHYSPPSEGSTMICPYKIYLCDAGSQFLEGTTDITRTLYFSSPSQEECDNYTLVLKGCLALERMVFPEGIRGCHIDVMARQFLWQQGLDYRHGTGHGVGSFLNVHEGPIGIGISSRLDSFQPFEKGNIVTNEPGYYKDGEYGIRIENDMLVVDADHLKFGKKKFLKFENITLVPYCRKLISIKLLTAEEKSQINEYYSRIWSTVAPLIQPQGIAFKWLKRETAPL</sequence>
<dbReference type="SUPFAM" id="SSF55920">
    <property type="entry name" value="Creatinase/aminopeptidase"/>
    <property type="match status" value="1"/>
</dbReference>
<evidence type="ECO:0000256" key="9">
    <source>
        <dbReference type="ARBA" id="ARBA00022723"/>
    </source>
</evidence>
<evidence type="ECO:0000256" key="12">
    <source>
        <dbReference type="RuleBase" id="RU000590"/>
    </source>
</evidence>
<evidence type="ECO:0000313" key="19">
    <source>
        <dbReference type="Proteomes" id="UP000006790"/>
    </source>
</evidence>